<dbReference type="Proteomes" id="UP000507470">
    <property type="component" value="Unassembled WGS sequence"/>
</dbReference>
<feature type="compositionally biased region" description="Basic and acidic residues" evidence="5">
    <location>
        <begin position="918"/>
        <end position="943"/>
    </location>
</feature>
<dbReference type="PROSITE" id="PS50002">
    <property type="entry name" value="SH3"/>
    <property type="match status" value="1"/>
</dbReference>
<dbReference type="FunFam" id="2.30.30.40:FF:000207">
    <property type="entry name" value="CLUMA_CG020965, isoform A"/>
    <property type="match status" value="1"/>
</dbReference>
<feature type="domain" description="Rho-GAP" evidence="7">
    <location>
        <begin position="350"/>
        <end position="541"/>
    </location>
</feature>
<organism evidence="8 10">
    <name type="scientific">Mytilus coruscus</name>
    <name type="common">Sea mussel</name>
    <dbReference type="NCBI Taxonomy" id="42192"/>
    <lineage>
        <taxon>Eukaryota</taxon>
        <taxon>Metazoa</taxon>
        <taxon>Spiralia</taxon>
        <taxon>Lophotrochozoa</taxon>
        <taxon>Mollusca</taxon>
        <taxon>Bivalvia</taxon>
        <taxon>Autobranchia</taxon>
        <taxon>Pteriomorphia</taxon>
        <taxon>Mytilida</taxon>
        <taxon>Mytiloidea</taxon>
        <taxon>Mytilidae</taxon>
        <taxon>Mytilinae</taxon>
        <taxon>Mytilus</taxon>
    </lineage>
</organism>
<feature type="region of interest" description="Disordered" evidence="5">
    <location>
        <begin position="2297"/>
        <end position="2447"/>
    </location>
</feature>
<dbReference type="InterPro" id="IPR051576">
    <property type="entry name" value="PX-Rho_GAP"/>
</dbReference>
<protein>
    <submittedName>
        <fullName evidence="9">ARHGAP32</fullName>
    </submittedName>
</protein>
<dbReference type="EMBL" id="CACVKT020010425">
    <property type="protein sequence ID" value="CAC5426288.1"/>
    <property type="molecule type" value="Genomic_DNA"/>
</dbReference>
<feature type="compositionally biased region" description="Basic and acidic residues" evidence="5">
    <location>
        <begin position="980"/>
        <end position="1001"/>
    </location>
</feature>
<feature type="compositionally biased region" description="Basic and acidic residues" evidence="5">
    <location>
        <begin position="774"/>
        <end position="795"/>
    </location>
</feature>
<dbReference type="CDD" id="cd11835">
    <property type="entry name" value="SH3_ARHGAP32_33"/>
    <property type="match status" value="1"/>
</dbReference>
<dbReference type="SUPFAM" id="SSF64268">
    <property type="entry name" value="PX domain"/>
    <property type="match status" value="1"/>
</dbReference>
<feature type="compositionally biased region" description="Polar residues" evidence="5">
    <location>
        <begin position="1317"/>
        <end position="1341"/>
    </location>
</feature>
<feature type="compositionally biased region" description="Polar residues" evidence="5">
    <location>
        <begin position="1031"/>
        <end position="1057"/>
    </location>
</feature>
<dbReference type="SMART" id="SM00326">
    <property type="entry name" value="SH3"/>
    <property type="match status" value="1"/>
</dbReference>
<proteinExistence type="inferred from homology"/>
<feature type="compositionally biased region" description="Polar residues" evidence="5">
    <location>
        <begin position="1371"/>
        <end position="1405"/>
    </location>
</feature>
<dbReference type="SUPFAM" id="SSF50044">
    <property type="entry name" value="SH3-domain"/>
    <property type="match status" value="1"/>
</dbReference>
<feature type="region of interest" description="Disordered" evidence="5">
    <location>
        <begin position="887"/>
        <end position="1085"/>
    </location>
</feature>
<feature type="compositionally biased region" description="Polar residues" evidence="5">
    <location>
        <begin position="2361"/>
        <end position="2371"/>
    </location>
</feature>
<feature type="compositionally biased region" description="Polar residues" evidence="5">
    <location>
        <begin position="2395"/>
        <end position="2440"/>
    </location>
</feature>
<reference evidence="8 10" key="1">
    <citation type="submission" date="2020-06" db="EMBL/GenBank/DDBJ databases">
        <authorList>
            <person name="Li R."/>
            <person name="Bekaert M."/>
        </authorList>
    </citation>
    <scope>NUCLEOTIDE SEQUENCE [LARGE SCALE GENOMIC DNA]</scope>
    <source>
        <strain evidence="8">Wild</strain>
        <strain evidence="10">wild</strain>
    </source>
</reference>
<feature type="region of interest" description="Disordered" evidence="5">
    <location>
        <begin position="1750"/>
        <end position="1770"/>
    </location>
</feature>
<dbReference type="CDD" id="cd04384">
    <property type="entry name" value="RhoGAP_CdGAP"/>
    <property type="match status" value="1"/>
</dbReference>
<accession>A0A6J8F0N3</accession>
<dbReference type="EMBL" id="CACVKT020010425">
    <property type="protein sequence ID" value="CAC5426287.1"/>
    <property type="molecule type" value="Genomic_DNA"/>
</dbReference>
<evidence type="ECO:0000256" key="2">
    <source>
        <dbReference type="ARBA" id="ARBA00022443"/>
    </source>
</evidence>
<feature type="domain" description="SH3" evidence="6">
    <location>
        <begin position="233"/>
        <end position="295"/>
    </location>
</feature>
<feature type="compositionally biased region" description="Basic and acidic residues" evidence="5">
    <location>
        <begin position="809"/>
        <end position="823"/>
    </location>
</feature>
<keyword evidence="10" id="KW-1185">Reference proteome</keyword>
<dbReference type="OrthoDB" id="5873004at2759"/>
<feature type="region of interest" description="Disordered" evidence="5">
    <location>
        <begin position="1127"/>
        <end position="1151"/>
    </location>
</feature>
<dbReference type="InterPro" id="IPR008936">
    <property type="entry name" value="Rho_GTPase_activation_prot"/>
</dbReference>
<dbReference type="InterPro" id="IPR001452">
    <property type="entry name" value="SH3_domain"/>
</dbReference>
<dbReference type="SUPFAM" id="SSF48350">
    <property type="entry name" value="GTPase activation domain, GAP"/>
    <property type="match status" value="1"/>
</dbReference>
<dbReference type="PANTHER" id="PTHR15729">
    <property type="entry name" value="CDC42 GTPASE-ACTIVATING PROTEIN"/>
    <property type="match status" value="1"/>
</dbReference>
<feature type="region of interest" description="Disordered" evidence="5">
    <location>
        <begin position="2509"/>
        <end position="2536"/>
    </location>
</feature>
<sequence>MAKCTRNVRVDEDDEPYRKSSTATIRSEGTGTVYYNKHGGILQLYDSSDNSSLDSHRSSMMKVRRLSRSSMMKVRRLSSTFDVTSRFPKLQECAHFHYDFVELGKIKVCLCDEEQENYRHNGEDYMERTFLIKVFSNQKSWNVRRTYKNFRLLDRQLHKCIFDRKFSQLADLSQQEEGSRTYEEMETELSSYLQRFSNIANSMLNCGTILNWFELDNRGNRLLAIDDSGINTPAIAAAHAVKRYTAQAVDEISLEVGDIVSVIDMPATEDTIWWRGKRGFEVGFFPSECVELIGDKVPSSVENRIPLNSRRPLVRKHGKFLSFLRMFFTTRPARNQLKQTGIVKERVFGCDLGEHLLNSGHDVPLVLKSCSEVIEEHGIVDGIYRLSGITSNIQKLRLAFDEDRVPDLRADIYLQDIHSISSLLKMYFRELPNPLLTYQLYDKFAEAVRDEDNKLWKIHDVVQQLPPPHYRTLEYLMRHLAKVSTNGNDTGMHSKNLAIVWAPNLLRSKELESGGGAAALQGVGIQAVVTECLIVYADLIFSDKLPSYSSPEFTQSRKKPRPKSLAISTPTKLITLEEARERALSASLRPAPHKYINVGGGPEKLPSKYHTVIDLPGYKKRMPLRDNTTSNLKGKKSPGSWRSIFTRSSGRGSIKQKGGKEDVLMDLERKAITEEDVHNWKRRRLRVAKSAESLINLPNRDHRLSRHFDDFPRINSCSDEEMSPRTKHKRSASTESPRCLLNDDYPSFIEPGSREVPIDVEMIDDSSSSFDSGMEARKERKTERKQSFVRGEEKRKPTHRRTPSGSSTPRKEREMPPPKEKKVVTKPIAQSEKLRRKNESNFEKENREKLVQKVAKSLKNEETKVIGSRSRLESIGDKEKFVLHVEDATVFNSTSPKSSDNKQRSSEERKLPLSPSTEKLKETASSKDKHSTKHEKGGNKKDIQSIGNLPESPGAKRKNWMNTSPATSPDEAPSGFYSPHKSDFSELLSDDEKSKHAKESLPKFPNLQDNLNDTGHTRSDVSPGGYDNLDSPFSSSDFQHFESRTTSTSKSVVYKQQSYEEEEYDNIHPQPNSVSPPFSSKMSKCLSVPSDIQKSLENLTSGSQTDLLSSVTISELSTSVESFSVSQSDDTAKVQKKGRRSASLDSLNDTESPLTRTLKEINAQIDKAFKNESDKGKLKKENVEQGSMNETFDFSSSSVDTIKRQSSSSDNLESHVYTDRPGAEIQVVETPQLVRKAVRPTHIAQTKLETNIDGDLLIEHSKEASIGIHQTNIRTEASEKVHFGLSEEDMINFESYKAETGHKIDMSEEDFEFFTKQARSNQSSKRHSTASSLASPMSDISPSEYRRKIVSPLSERTSRWKNTDRSDGEHTTPTNSPPITQRLINVRSPSQENVQYSPHSPSAMNRLNKICSPLPDEVSHGSPSISHRQSKVRTPSQEELYHGSPITNRPSKIRTPSQEDLSYASPIAHRPNKIRTTQDPTSPPSRRFVQNPIYTGPANTSPKSPPAKLLLKDNFADTQRLETAIDETLFQNGHSEGKESAERNFEKLLFQTSQMVDGENAVVQSPRSPRQQPRWEDLAGLNQDFVSVLKKDGQSPKSQKVARMPPHTAHQHSMESPDEVPFDKKLQDLSNFNEQWRTQLAPTGDVCRLGSHGEKLNEIQNLETKIEMERPSIQKLTERINKNYGFEGERTLRRSSTIAAMERLEEFEPRVRQRTPECSTDQQTLTLEKPMIKRCQTESNIPQIKHCTVVTQDTSSNTSSSTNSEPRNIEYEPTDFGKVLRTNFTDKSKSAIDNKNVAQSVTGGVTLPPSYPVMASSQTSHIGSKMDVPAPIETAIDGPYLNDQQIMAEVMPFNSVIDDIDFNESCFGIPTHQNLSNEMREKIQERLKAEREQNSGNIPETFKTMQDPFSNTRSPPQNVHLMEIETHFSADPYQYPVATVHFLSQGPIIHASPQVIQKLDNSEEAAQNAINADLELSMSLKKNPDNLPSQGPGILEAEVVGVSHQLVAPQQETIRNTGLENMRLVSPSSVQMEIKKEKSDLPELAPPSPEYIEEYRDVVVKRKLPLQPKTNGPLTAIPKSFSKPPLHKSYSVDYYKTECVVMDSCDEDTSDDVFVDHNKIKSKSDIKVTVQHNVKHQDPHELQNMPLTFLSETPSRSSLDESALEMASSRHEDFLPEEEDDQFTQSHQSTKLQSLKEKIENDNASSSSEVTNSNVCFRHENYNSERIKQAKFGFTSQRSYSQTEQYSSDLSDSGNNSFSSRVSGQLWQMPGSRRSISTDLGYEFRPKKIEKVTIGITNFGKPPKHRGSTRGRASSESAMSEAEMTIRFSSARTSPKTVVDGSPKSLRNSPKVLRSDEFSRGNRSPQSQRNVDVSLRFVRQKSEAGSPKSVRHVSFSENSETTHVTVTSPTIAQSETVITSESQNRMSQSLTLPINGSENTSSRKVERRGSIKELMQFFEEKTSKREEMQEELLATSQLRHCPRVRSESPNYCQTESRRNETFRHSLEIPSSSSHLEGLVRPHPVRLGPKPFYGAKQ</sequence>
<feature type="compositionally biased region" description="Polar residues" evidence="5">
    <location>
        <begin position="2183"/>
        <end position="2193"/>
    </location>
</feature>
<evidence type="ECO:0000256" key="5">
    <source>
        <dbReference type="SAM" id="MobiDB-lite"/>
    </source>
</evidence>
<feature type="compositionally biased region" description="Polar residues" evidence="5">
    <location>
        <begin position="1445"/>
        <end position="1460"/>
    </location>
</feature>
<feature type="region of interest" description="Disordered" evidence="5">
    <location>
        <begin position="2238"/>
        <end position="2263"/>
    </location>
</feature>
<feature type="region of interest" description="Disordered" evidence="5">
    <location>
        <begin position="2175"/>
        <end position="2210"/>
    </location>
</feature>
<feature type="compositionally biased region" description="Polar residues" evidence="5">
    <location>
        <begin position="1069"/>
        <end position="1082"/>
    </location>
</feature>
<dbReference type="GO" id="GO:0007264">
    <property type="term" value="P:small GTPase-mediated signal transduction"/>
    <property type="evidence" value="ECO:0007669"/>
    <property type="project" value="TreeGrafter"/>
</dbReference>
<feature type="compositionally biased region" description="Basic and acidic residues" evidence="5">
    <location>
        <begin position="837"/>
        <end position="848"/>
    </location>
</feature>
<dbReference type="Pfam" id="PF07653">
    <property type="entry name" value="SH3_2"/>
    <property type="match status" value="1"/>
</dbReference>
<dbReference type="PROSITE" id="PS50238">
    <property type="entry name" value="RHOGAP"/>
    <property type="match status" value="1"/>
</dbReference>
<evidence type="ECO:0000259" key="6">
    <source>
        <dbReference type="PROSITE" id="PS50002"/>
    </source>
</evidence>
<feature type="region of interest" description="Disordered" evidence="5">
    <location>
        <begin position="1316"/>
        <end position="1507"/>
    </location>
</feature>
<evidence type="ECO:0000256" key="1">
    <source>
        <dbReference type="ARBA" id="ARBA00008795"/>
    </source>
</evidence>
<evidence type="ECO:0000256" key="4">
    <source>
        <dbReference type="PROSITE-ProRule" id="PRU00192"/>
    </source>
</evidence>
<gene>
    <name evidence="8" type="ORF">MCOR_58017</name>
</gene>
<dbReference type="SMART" id="SM00324">
    <property type="entry name" value="RhoGAP"/>
    <property type="match status" value="1"/>
</dbReference>
<keyword evidence="2 4" id="KW-0728">SH3 domain</keyword>
<dbReference type="GO" id="GO:0035091">
    <property type="term" value="F:phosphatidylinositol binding"/>
    <property type="evidence" value="ECO:0007669"/>
    <property type="project" value="InterPro"/>
</dbReference>
<feature type="region of interest" description="Disordered" evidence="5">
    <location>
        <begin position="1591"/>
        <end position="1620"/>
    </location>
</feature>
<keyword evidence="3" id="KW-0343">GTPase activation</keyword>
<feature type="compositionally biased region" description="Polar residues" evidence="5">
    <location>
        <begin position="2327"/>
        <end position="2336"/>
    </location>
</feature>
<dbReference type="Gene3D" id="3.30.1520.10">
    <property type="entry name" value="Phox-like domain"/>
    <property type="match status" value="1"/>
</dbReference>
<dbReference type="InterPro" id="IPR036028">
    <property type="entry name" value="SH3-like_dom_sf"/>
</dbReference>
<evidence type="ECO:0000256" key="3">
    <source>
        <dbReference type="ARBA" id="ARBA00022468"/>
    </source>
</evidence>
<feature type="compositionally biased region" description="Low complexity" evidence="5">
    <location>
        <begin position="2314"/>
        <end position="2323"/>
    </location>
</feature>
<feature type="region of interest" description="Disordered" evidence="5">
    <location>
        <begin position="1"/>
        <end position="21"/>
    </location>
</feature>
<feature type="compositionally biased region" description="Basic and acidic residues" evidence="5">
    <location>
        <begin position="1356"/>
        <end position="1370"/>
    </location>
</feature>
<evidence type="ECO:0000313" key="9">
    <source>
        <dbReference type="EMBL" id="CAC5426288.1"/>
    </source>
</evidence>
<name>A0A6J8F0N3_MYTCO</name>
<dbReference type="InterPro" id="IPR036871">
    <property type="entry name" value="PX_dom_sf"/>
</dbReference>
<evidence type="ECO:0000313" key="10">
    <source>
        <dbReference type="Proteomes" id="UP000507470"/>
    </source>
</evidence>
<dbReference type="Pfam" id="PF00620">
    <property type="entry name" value="RhoGAP"/>
    <property type="match status" value="1"/>
</dbReference>
<dbReference type="GO" id="GO:0005096">
    <property type="term" value="F:GTPase activator activity"/>
    <property type="evidence" value="ECO:0007669"/>
    <property type="project" value="UniProtKB-KW"/>
</dbReference>
<feature type="region of interest" description="Disordered" evidence="5">
    <location>
        <begin position="709"/>
        <end position="848"/>
    </location>
</feature>
<dbReference type="InterPro" id="IPR000198">
    <property type="entry name" value="RhoGAP_dom"/>
</dbReference>
<dbReference type="FunFam" id="1.10.555.10:FF:000002">
    <property type="entry name" value="rho GTPase-activating protein 32 isoform X1"/>
    <property type="match status" value="1"/>
</dbReference>
<comment type="similarity">
    <text evidence="1">Belongs to the PX domain-containing GAP family.</text>
</comment>
<dbReference type="PANTHER" id="PTHR15729:SF10">
    <property type="entry name" value="GTPASE-ACTIVATING PROTEIN CDGAPR"/>
    <property type="match status" value="1"/>
</dbReference>
<dbReference type="Gene3D" id="2.30.30.40">
    <property type="entry name" value="SH3 Domains"/>
    <property type="match status" value="1"/>
</dbReference>
<evidence type="ECO:0000313" key="8">
    <source>
        <dbReference type="EMBL" id="CAC5426287.1"/>
    </source>
</evidence>
<dbReference type="Gene3D" id="1.10.555.10">
    <property type="entry name" value="Rho GTPase activation protein"/>
    <property type="match status" value="1"/>
</dbReference>
<feature type="compositionally biased region" description="Polar residues" evidence="5">
    <location>
        <begin position="1421"/>
        <end position="1437"/>
    </location>
</feature>
<evidence type="ECO:0000259" key="7">
    <source>
        <dbReference type="PROSITE" id="PS50238"/>
    </source>
</evidence>
<feature type="compositionally biased region" description="Low complexity" evidence="5">
    <location>
        <begin position="1754"/>
        <end position="1764"/>
    </location>
</feature>
<feature type="compositionally biased region" description="Basic and acidic residues" evidence="5">
    <location>
        <begin position="899"/>
        <end position="911"/>
    </location>
</feature>